<keyword evidence="4" id="KW-0378">Hydrolase</keyword>
<sequence length="362" mass="39125">GSAGPVWAASLVCGPGARRPRRPRPRLQTAAATAFGGQVAKSPSDSREYQAVRLANGLRAVLVSDSAATAAAAAVAVHAGFYLDPDELPGLAHFCEHMLFLGTKDFPGENSLRQFLTANGGSQNAFTTEQDTTYYFNVSPPALQDSLVRFSSFFKSPLFTPSATARELAAIESEDAKNRQDDSFRLNQLTKSFAAEGHPQRKFGTGNLETLLTEPQRRGLDTRAALVDFFGRYYDASLMTLCVVGRETTGTLLRWVEDSFGALVGRGLPSPYRAWRGVDPFPSASSPGELKMVQAVPVASRRLVSVAWTVVFPDEAMRMEWLRCKPAGYVSFLVGHEGEGSLLSLLKARGWATGVTAGVVRE</sequence>
<evidence type="ECO:0000256" key="3">
    <source>
        <dbReference type="ARBA" id="ARBA00022723"/>
    </source>
</evidence>
<feature type="domain" description="Peptidase M16 C-terminal" evidence="9">
    <location>
        <begin position="222"/>
        <end position="359"/>
    </location>
</feature>
<organism evidence="10 11">
    <name type="scientific">Prorocentrum cordatum</name>
    <dbReference type="NCBI Taxonomy" id="2364126"/>
    <lineage>
        <taxon>Eukaryota</taxon>
        <taxon>Sar</taxon>
        <taxon>Alveolata</taxon>
        <taxon>Dinophyceae</taxon>
        <taxon>Prorocentrales</taxon>
        <taxon>Prorocentraceae</taxon>
        <taxon>Prorocentrum</taxon>
    </lineage>
</organism>
<dbReference type="Gene3D" id="3.30.830.10">
    <property type="entry name" value="Metalloenzyme, LuxS/M16 peptidase-like"/>
    <property type="match status" value="2"/>
</dbReference>
<evidence type="ECO:0000256" key="5">
    <source>
        <dbReference type="ARBA" id="ARBA00022833"/>
    </source>
</evidence>
<feature type="non-terminal residue" evidence="10">
    <location>
        <position position="1"/>
    </location>
</feature>
<dbReference type="InterPro" id="IPR011249">
    <property type="entry name" value="Metalloenz_LuxS/M16"/>
</dbReference>
<keyword evidence="2" id="KW-0645">Protease</keyword>
<name>A0ABN9Q9D1_9DINO</name>
<keyword evidence="6" id="KW-0482">Metalloprotease</keyword>
<feature type="non-terminal residue" evidence="10">
    <location>
        <position position="362"/>
    </location>
</feature>
<evidence type="ECO:0000256" key="4">
    <source>
        <dbReference type="ARBA" id="ARBA00022801"/>
    </source>
</evidence>
<dbReference type="InterPro" id="IPR001431">
    <property type="entry name" value="Pept_M16_Zn_BS"/>
</dbReference>
<dbReference type="Proteomes" id="UP001189429">
    <property type="component" value="Unassembled WGS sequence"/>
</dbReference>
<dbReference type="EMBL" id="CAUYUJ010002499">
    <property type="protein sequence ID" value="CAK0801045.1"/>
    <property type="molecule type" value="Genomic_DNA"/>
</dbReference>
<evidence type="ECO:0000256" key="7">
    <source>
        <dbReference type="RuleBase" id="RU004447"/>
    </source>
</evidence>
<dbReference type="InterPro" id="IPR007863">
    <property type="entry name" value="Peptidase_M16_C"/>
</dbReference>
<dbReference type="PROSITE" id="PS00143">
    <property type="entry name" value="INSULINASE"/>
    <property type="match status" value="1"/>
</dbReference>
<comment type="caution">
    <text evidence="10">The sequence shown here is derived from an EMBL/GenBank/DDBJ whole genome shotgun (WGS) entry which is preliminary data.</text>
</comment>
<feature type="domain" description="Peptidase M16 N-terminal" evidence="8">
    <location>
        <begin position="60"/>
        <end position="193"/>
    </location>
</feature>
<protein>
    <recommendedName>
        <fullName evidence="12">Insulysin</fullName>
    </recommendedName>
</protein>
<reference evidence="10" key="1">
    <citation type="submission" date="2023-10" db="EMBL/GenBank/DDBJ databases">
        <authorList>
            <person name="Chen Y."/>
            <person name="Shah S."/>
            <person name="Dougan E. K."/>
            <person name="Thang M."/>
            <person name="Chan C."/>
        </authorList>
    </citation>
    <scope>NUCLEOTIDE SEQUENCE [LARGE SCALE GENOMIC DNA]</scope>
</reference>
<proteinExistence type="inferred from homology"/>
<evidence type="ECO:0000256" key="1">
    <source>
        <dbReference type="ARBA" id="ARBA00007261"/>
    </source>
</evidence>
<accession>A0ABN9Q9D1</accession>
<dbReference type="PANTHER" id="PTHR43690:SF18">
    <property type="entry name" value="INSULIN-DEGRADING ENZYME-RELATED"/>
    <property type="match status" value="1"/>
</dbReference>
<evidence type="ECO:0000256" key="2">
    <source>
        <dbReference type="ARBA" id="ARBA00022670"/>
    </source>
</evidence>
<keyword evidence="11" id="KW-1185">Reference proteome</keyword>
<evidence type="ECO:0000313" key="11">
    <source>
        <dbReference type="Proteomes" id="UP001189429"/>
    </source>
</evidence>
<dbReference type="InterPro" id="IPR050626">
    <property type="entry name" value="Peptidase_M16"/>
</dbReference>
<dbReference type="SUPFAM" id="SSF63411">
    <property type="entry name" value="LuxS/MPP-like metallohydrolase"/>
    <property type="match status" value="2"/>
</dbReference>
<evidence type="ECO:0008006" key="12">
    <source>
        <dbReference type="Google" id="ProtNLM"/>
    </source>
</evidence>
<evidence type="ECO:0000259" key="8">
    <source>
        <dbReference type="Pfam" id="PF00675"/>
    </source>
</evidence>
<dbReference type="Pfam" id="PF00675">
    <property type="entry name" value="Peptidase_M16"/>
    <property type="match status" value="1"/>
</dbReference>
<keyword evidence="5" id="KW-0862">Zinc</keyword>
<evidence type="ECO:0000256" key="6">
    <source>
        <dbReference type="ARBA" id="ARBA00023049"/>
    </source>
</evidence>
<dbReference type="PANTHER" id="PTHR43690">
    <property type="entry name" value="NARDILYSIN"/>
    <property type="match status" value="1"/>
</dbReference>
<keyword evidence="3" id="KW-0479">Metal-binding</keyword>
<dbReference type="InterPro" id="IPR011765">
    <property type="entry name" value="Pept_M16_N"/>
</dbReference>
<evidence type="ECO:0000259" key="9">
    <source>
        <dbReference type="Pfam" id="PF05193"/>
    </source>
</evidence>
<evidence type="ECO:0000313" key="10">
    <source>
        <dbReference type="EMBL" id="CAK0801045.1"/>
    </source>
</evidence>
<dbReference type="Pfam" id="PF05193">
    <property type="entry name" value="Peptidase_M16_C"/>
    <property type="match status" value="1"/>
</dbReference>
<comment type="similarity">
    <text evidence="1 7">Belongs to the peptidase M16 family.</text>
</comment>
<gene>
    <name evidence="10" type="ORF">PCOR1329_LOCUS9038</name>
</gene>